<evidence type="ECO:0000313" key="5">
    <source>
        <dbReference type="Proteomes" id="UP000008707"/>
    </source>
</evidence>
<reference evidence="5" key="3">
    <citation type="journal article" date="2011" name="Environ. Microbiol.">
        <title>A blueprint of ectoine metabolism from the genome of the industrial producer Halomonas elongata DSM 2581(T).</title>
        <authorList>
            <person name="Schwibbert K."/>
            <person name="Marin-Sanguino A."/>
            <person name="Bagyan I."/>
            <person name="Heidrich G."/>
            <person name="Lentzen G."/>
            <person name="Seitz H."/>
            <person name="Rampp M."/>
            <person name="Schuster S.C."/>
            <person name="Klenk H.P."/>
            <person name="Pfeiffer F."/>
            <person name="Oesterhelt D."/>
            <person name="Kunte H.J."/>
        </authorList>
    </citation>
    <scope>NUCLEOTIDE SEQUENCE [LARGE SCALE GENOMIC DNA]</scope>
    <source>
        <strain evidence="5">ATCC 33173 / DSM 2581 / NBRC 15536 / NCIMB 2198 / 1H9</strain>
    </source>
</reference>
<dbReference type="GeneID" id="91009439"/>
<evidence type="ECO:0000259" key="2">
    <source>
        <dbReference type="Pfam" id="PF00345"/>
    </source>
</evidence>
<dbReference type="GO" id="GO:0030288">
    <property type="term" value="C:outer membrane-bounded periplasmic space"/>
    <property type="evidence" value="ECO:0007669"/>
    <property type="project" value="InterPro"/>
</dbReference>
<evidence type="ECO:0000313" key="4">
    <source>
        <dbReference type="EMBL" id="WPU48163.1"/>
    </source>
</evidence>
<feature type="signal peptide" evidence="1">
    <location>
        <begin position="1"/>
        <end position="27"/>
    </location>
</feature>
<evidence type="ECO:0000313" key="3">
    <source>
        <dbReference type="EMBL" id="SJK83769.1"/>
    </source>
</evidence>
<evidence type="ECO:0000256" key="1">
    <source>
        <dbReference type="SAM" id="SignalP"/>
    </source>
</evidence>
<evidence type="ECO:0000313" key="6">
    <source>
        <dbReference type="Proteomes" id="UP001322512"/>
    </source>
</evidence>
<dbReference type="InterPro" id="IPR008962">
    <property type="entry name" value="PapD-like_sf"/>
</dbReference>
<dbReference type="InterPro" id="IPR050643">
    <property type="entry name" value="Periplasmic_pilus_chap"/>
</dbReference>
<dbReference type="RefSeq" id="WP_198410727.1">
    <property type="nucleotide sequence ID" value="NC_014532.2"/>
</dbReference>
<dbReference type="Pfam" id="PF00345">
    <property type="entry name" value="PapD_N"/>
    <property type="match status" value="1"/>
</dbReference>
<dbReference type="EMBL" id="FN869568">
    <property type="protein sequence ID" value="SJK83769.1"/>
    <property type="molecule type" value="Genomic_DNA"/>
</dbReference>
<dbReference type="Proteomes" id="UP001322512">
    <property type="component" value="Chromosome"/>
</dbReference>
<dbReference type="EMBL" id="CP139472">
    <property type="protein sequence ID" value="WPU48163.1"/>
    <property type="molecule type" value="Genomic_DNA"/>
</dbReference>
<name>A0A1R4A483_HALED</name>
<dbReference type="GO" id="GO:0071555">
    <property type="term" value="P:cell wall organization"/>
    <property type="evidence" value="ECO:0007669"/>
    <property type="project" value="InterPro"/>
</dbReference>
<dbReference type="Proteomes" id="UP000008707">
    <property type="component" value="Chromosome"/>
</dbReference>
<dbReference type="Gene3D" id="2.60.40.10">
    <property type="entry name" value="Immunoglobulins"/>
    <property type="match status" value="1"/>
</dbReference>
<organism evidence="3 5">
    <name type="scientific">Halomonas elongata (strain ATCC 33173 / DSM 2581 / NBRC 15536 / NCIMB 2198 / 1H9)</name>
    <dbReference type="NCBI Taxonomy" id="768066"/>
    <lineage>
        <taxon>Bacteria</taxon>
        <taxon>Pseudomonadati</taxon>
        <taxon>Pseudomonadota</taxon>
        <taxon>Gammaproteobacteria</taxon>
        <taxon>Oceanospirillales</taxon>
        <taxon>Halomonadaceae</taxon>
        <taxon>Halomonas</taxon>
    </lineage>
</organism>
<dbReference type="InterPro" id="IPR016147">
    <property type="entry name" value="Pili_assmbl_chaperone_N"/>
</dbReference>
<sequence>MMRNRIAGLKNCLLAAAMMLMTASAWGAASVQIWPINPVLKADENATALWLENRGAQEVTLQVRVFAWGQESGDIYSTQNEIMASPPVFTVPVGEKQLIRLTKTGNVQAGMENAYRVIVDEVPVKDKVSSDQGSALKFQMRYSVPLFVYGTGKEPLEKKGSDAQSLQEGQSLSWRIVDNMLEISNASDHHVRLTGASVVNNGKEFSLENGLLGYVLGNSSNRWPLPAGLNGQSILKGQVNGGEAIVIKKY</sequence>
<keyword evidence="1" id="KW-0732">Signal</keyword>
<reference evidence="4 6" key="4">
    <citation type="submission" date="2023-11" db="EMBL/GenBank/DDBJ databases">
        <title>MicrobeMod: A computational toolkit for identifying prokaryotic methylation and restriction-modification with nanopore sequencing.</title>
        <authorList>
            <person name="Crits-Christoph A."/>
            <person name="Kang S.C."/>
            <person name="Lee H."/>
            <person name="Ostrov N."/>
        </authorList>
    </citation>
    <scope>NUCLEOTIDE SEQUENCE [LARGE SCALE GENOMIC DNA]</scope>
    <source>
        <strain evidence="4 6">ATCC 33173</strain>
    </source>
</reference>
<gene>
    <name evidence="3" type="ORF">HELO_2151D</name>
    <name evidence="4" type="ORF">SR933_04545</name>
</gene>
<feature type="domain" description="Pili assembly chaperone N-terminal" evidence="2">
    <location>
        <begin position="39"/>
        <end position="148"/>
    </location>
</feature>
<dbReference type="AlphaFoldDB" id="A0A1R4A483"/>
<dbReference type="InterPro" id="IPR013783">
    <property type="entry name" value="Ig-like_fold"/>
</dbReference>
<dbReference type="KEGG" id="hel:HELO_2151D"/>
<dbReference type="SUPFAM" id="SSF49354">
    <property type="entry name" value="PapD-like"/>
    <property type="match status" value="1"/>
</dbReference>
<dbReference type="PANTHER" id="PTHR30251:SF4">
    <property type="entry name" value="SLR1668 PROTEIN"/>
    <property type="match status" value="1"/>
</dbReference>
<keyword evidence="6" id="KW-1185">Reference proteome</keyword>
<reference evidence="3" key="1">
    <citation type="journal article" date="2010" name="Environ. Microbiol.">
        <title>A blueprint of ectoine metabolism from the genome of the industrial producer Halomonas elongata DSM 2581(T).</title>
        <authorList>
            <person name="Schwibbert K."/>
            <person name="Marin-Sanguino A."/>
            <person name="Bagyan I."/>
            <person name="Heidrich G."/>
            <person name="Lentzen G."/>
            <person name="Seitz H."/>
            <person name="Rampp M."/>
            <person name="Schuster S.C."/>
            <person name="Klenk H.P."/>
            <person name="Pfeiffer F."/>
            <person name="Oesterhelt D."/>
            <person name="Kunte H.J."/>
        </authorList>
    </citation>
    <scope>NUCLEOTIDE SEQUENCE</scope>
    <source>
        <strain evidence="3">Type strain: DSM 2581</strain>
    </source>
</reference>
<protein>
    <submittedName>
        <fullName evidence="4">Molecular chaperone</fullName>
    </submittedName>
    <submittedName>
        <fullName evidence="3">Probable usher pathway chaperone</fullName>
    </submittedName>
</protein>
<reference evidence="3" key="2">
    <citation type="submission" date="2010-05" db="EMBL/GenBank/DDBJ databases">
        <title>Revision and reannotation of the Halomonas elongata DSM 2581(T) genome.</title>
        <authorList>
            <person name="Pfeiffer F."/>
            <person name="Bagyan I."/>
            <person name="Alfaro-Espinoza G."/>
            <person name="Zamora-Lagos M.A."/>
            <person name="Habermann B."/>
            <person name="Oesterhelt D."/>
            <person name="Kunte H.J."/>
        </authorList>
    </citation>
    <scope>NUCLEOTIDE SEQUENCE</scope>
    <source>
        <strain evidence="3">Type strain: DSM 2581</strain>
    </source>
</reference>
<feature type="chain" id="PRO_5010376024" evidence="1">
    <location>
        <begin position="28"/>
        <end position="250"/>
    </location>
</feature>
<dbReference type="PANTHER" id="PTHR30251">
    <property type="entry name" value="PILUS ASSEMBLY CHAPERONE"/>
    <property type="match status" value="1"/>
</dbReference>
<proteinExistence type="predicted"/>
<accession>A0A1R4A483</accession>